<dbReference type="InterPro" id="IPR005579">
    <property type="entry name" value="Cgr1-like"/>
</dbReference>
<evidence type="ECO:0000256" key="3">
    <source>
        <dbReference type="ARBA" id="ARBA00007869"/>
    </source>
</evidence>
<organism evidence="10 11">
    <name type="scientific">Naumovozyma dairenensis (strain ATCC 10597 / BCRC 20456 / CBS 421 / NBRC 0211 / NRRL Y-12639)</name>
    <name type="common">Saccharomyces dairenensis</name>
    <dbReference type="NCBI Taxonomy" id="1071378"/>
    <lineage>
        <taxon>Eukaryota</taxon>
        <taxon>Fungi</taxon>
        <taxon>Dikarya</taxon>
        <taxon>Ascomycota</taxon>
        <taxon>Saccharomycotina</taxon>
        <taxon>Saccharomycetes</taxon>
        <taxon>Saccharomycetales</taxon>
        <taxon>Saccharomycetaceae</taxon>
        <taxon>Naumovozyma</taxon>
    </lineage>
</organism>
<proteinExistence type="inferred from homology"/>
<dbReference type="GO" id="GO:0006364">
    <property type="term" value="P:rRNA processing"/>
    <property type="evidence" value="ECO:0007669"/>
    <property type="project" value="UniProtKB-UniRule"/>
</dbReference>
<evidence type="ECO:0000256" key="1">
    <source>
        <dbReference type="ARBA" id="ARBA00004090"/>
    </source>
</evidence>
<comment type="similarity">
    <text evidence="3 8">Belongs to the CGR1 family.</text>
</comment>
<dbReference type="OrthoDB" id="3942380at2759"/>
<keyword evidence="7 8" id="KW-0539">Nucleus</keyword>
<evidence type="ECO:0000256" key="5">
    <source>
        <dbReference type="ARBA" id="ARBA00022552"/>
    </source>
</evidence>
<keyword evidence="6" id="KW-0175">Coiled coil</keyword>
<dbReference type="eggNOG" id="ENOG502S7VB">
    <property type="taxonomic scope" value="Eukaryota"/>
</dbReference>
<name>G0WEL9_NAUDC</name>
<sequence length="125" mass="15168">MSEEKIVLVNEVDASKTKGLTVSGRSWKVSKQPFRAKSRVVKNKKLTSWEIKEQKRLEDKQFKERMKALKDEKEEERKNKIEALKERREKQAEKERYERLAAKMHAKKVERMRRREKRNKALKER</sequence>
<evidence type="ECO:0000256" key="9">
    <source>
        <dbReference type="SAM" id="MobiDB-lite"/>
    </source>
</evidence>
<evidence type="ECO:0000256" key="6">
    <source>
        <dbReference type="ARBA" id="ARBA00023054"/>
    </source>
</evidence>
<evidence type="ECO:0000256" key="4">
    <source>
        <dbReference type="ARBA" id="ARBA00022517"/>
    </source>
</evidence>
<dbReference type="KEGG" id="ndi:NDAI_0H00560"/>
<protein>
    <recommendedName>
        <fullName evidence="8">rRNA-processing protein</fullName>
    </recommendedName>
</protein>
<keyword evidence="11" id="KW-1185">Reference proteome</keyword>
<dbReference type="EMBL" id="HE580274">
    <property type="protein sequence ID" value="CCD26230.1"/>
    <property type="molecule type" value="Genomic_DNA"/>
</dbReference>
<dbReference type="GO" id="GO:0005730">
    <property type="term" value="C:nucleolus"/>
    <property type="evidence" value="ECO:0007669"/>
    <property type="project" value="UniProtKB-SubCell"/>
</dbReference>
<evidence type="ECO:0000256" key="2">
    <source>
        <dbReference type="ARBA" id="ARBA00004604"/>
    </source>
</evidence>
<dbReference type="GeneID" id="11495761"/>
<dbReference type="RefSeq" id="XP_003671473.1">
    <property type="nucleotide sequence ID" value="XM_003671425.1"/>
</dbReference>
<comment type="subcellular location">
    <subcellularLocation>
        <location evidence="2 8">Nucleus</location>
        <location evidence="2 8">Nucleolus</location>
    </subcellularLocation>
</comment>
<reference evidence="10 11" key="1">
    <citation type="journal article" date="2011" name="Proc. Natl. Acad. Sci. U.S.A.">
        <title>Evolutionary erosion of yeast sex chromosomes by mating-type switching accidents.</title>
        <authorList>
            <person name="Gordon J.L."/>
            <person name="Armisen D."/>
            <person name="Proux-Wera E."/>
            <person name="Oheigeartaigh S.S."/>
            <person name="Byrne K.P."/>
            <person name="Wolfe K.H."/>
        </authorList>
    </citation>
    <scope>NUCLEOTIDE SEQUENCE [LARGE SCALE GENOMIC DNA]</scope>
    <source>
        <strain evidence="11">ATCC 10597 / BCRC 20456 / CBS 421 / NBRC 0211 / NRRL Y-12639</strain>
    </source>
</reference>
<evidence type="ECO:0000313" key="10">
    <source>
        <dbReference type="EMBL" id="CCD26230.1"/>
    </source>
</evidence>
<keyword evidence="4 8" id="KW-0690">Ribosome biogenesis</keyword>
<accession>G0WEL9</accession>
<dbReference type="Proteomes" id="UP000000689">
    <property type="component" value="Chromosome 8"/>
</dbReference>
<keyword evidence="5 8" id="KW-0698">rRNA processing</keyword>
<dbReference type="HOGENOM" id="CLU_125051_0_1_1"/>
<dbReference type="Pfam" id="PF03879">
    <property type="entry name" value="Cgr1"/>
    <property type="match status" value="1"/>
</dbReference>
<comment type="function">
    <text evidence="1 8">Involved in nucleolar integrity and required for processing of the pre-rRNA for the 60S ribosome subunit.</text>
</comment>
<evidence type="ECO:0000313" key="11">
    <source>
        <dbReference type="Proteomes" id="UP000000689"/>
    </source>
</evidence>
<dbReference type="AlphaFoldDB" id="G0WEL9"/>
<gene>
    <name evidence="10" type="primary">NDAI0H00560</name>
    <name evidence="10" type="ordered locus">NDAI_0H00560</name>
</gene>
<dbReference type="OMA" id="NGKQWHD"/>
<evidence type="ECO:0000256" key="8">
    <source>
        <dbReference type="RuleBase" id="RU363084"/>
    </source>
</evidence>
<dbReference type="STRING" id="1071378.G0WEL9"/>
<feature type="region of interest" description="Disordered" evidence="9">
    <location>
        <begin position="101"/>
        <end position="125"/>
    </location>
</feature>
<evidence type="ECO:0000256" key="7">
    <source>
        <dbReference type="ARBA" id="ARBA00023242"/>
    </source>
</evidence>
<feature type="compositionally biased region" description="Basic residues" evidence="9">
    <location>
        <begin position="102"/>
        <end position="118"/>
    </location>
</feature>